<dbReference type="KEGG" id="twh:TWT_093"/>
<keyword evidence="1" id="KW-0472">Membrane</keyword>
<organism evidence="2 3">
    <name type="scientific">Tropheryma whipplei (strain Twist)</name>
    <name type="common">Whipple's bacillus</name>
    <dbReference type="NCBI Taxonomy" id="203267"/>
    <lineage>
        <taxon>Bacteria</taxon>
        <taxon>Bacillati</taxon>
        <taxon>Actinomycetota</taxon>
        <taxon>Actinomycetes</taxon>
        <taxon>Micrococcales</taxon>
        <taxon>Tropherymataceae</taxon>
        <taxon>Tropheryma</taxon>
    </lineage>
</organism>
<accession>Q83GY4</accession>
<dbReference type="EMBL" id="AE014184">
    <property type="protein sequence ID" value="AAO44190.1"/>
    <property type="molecule type" value="Genomic_DNA"/>
</dbReference>
<gene>
    <name evidence="2" type="ordered locus">TWT_093</name>
</gene>
<dbReference type="RefSeq" id="WP_011102343.1">
    <property type="nucleotide sequence ID" value="NC_004572.3"/>
</dbReference>
<feature type="transmembrane region" description="Helical" evidence="1">
    <location>
        <begin position="65"/>
        <end position="89"/>
    </location>
</feature>
<feature type="transmembrane region" description="Helical" evidence="1">
    <location>
        <begin position="314"/>
        <end position="335"/>
    </location>
</feature>
<feature type="transmembrane region" description="Helical" evidence="1">
    <location>
        <begin position="356"/>
        <end position="381"/>
    </location>
</feature>
<reference evidence="2 3" key="1">
    <citation type="journal article" date="2003" name="Genome Res.">
        <title>Tropheryma whipplei twist: a human pathogenic Actinobacteria with a reduced genome.</title>
        <authorList>
            <person name="Raoult D."/>
            <person name="Ogata H."/>
            <person name="Audic S."/>
            <person name="Robert C."/>
            <person name="Suhre K."/>
            <person name="Drancourt M."/>
            <person name="Claverie J.-M."/>
        </authorList>
    </citation>
    <scope>NUCLEOTIDE SEQUENCE [LARGE SCALE GENOMIC DNA]</scope>
    <source>
        <strain evidence="2 3">Twist</strain>
    </source>
</reference>
<sequence length="477" mass="53680">MWEKIADLRRSLTLSGVFFVYFTRKVFSYRLGLSSRMFILGICVLLYGTVLIYRLSLLAPVFYDFVTLIGAAESIINLFMAFLFAKILFLRSGGLMNFTMQLPLKNKERTMALTICEILIVFMGFTILYSPEAIVSTWKTGQPAYLLVNGLMPGFITYILCSLIYNLSVRIFILFNLSRLSHIGGIIVTIFAFLGLLIFVGQSVQSLLPAPGQSIKQAYDHLQTDVFLIFNVFFWLFQHYGLLTSILAFLISLIILFPALIISIPSKYPDVHRFIKFPVPFINSTLWPFIAVFIRRIEWWVAVVVSILSIPLGGFVLILLNLHLLALFSAGIYMFSMSRAIRLLPGYRLSATRETLYMFAAQALCICPFLMLVQLALYIASFASGTIVPHDPINLSVILMFGVILPTFIGILFVHNEDNPVQAFAGYFVVSIIAMVTYLAISVTGQIFLLILFTEAIVAIPLTILAVQAVRKSERYA</sequence>
<feature type="transmembrane region" description="Helical" evidence="1">
    <location>
        <begin position="110"/>
        <end position="130"/>
    </location>
</feature>
<feature type="transmembrane region" description="Helical" evidence="1">
    <location>
        <begin position="274"/>
        <end position="294"/>
    </location>
</feature>
<evidence type="ECO:0000313" key="2">
    <source>
        <dbReference type="EMBL" id="AAO44190.1"/>
    </source>
</evidence>
<feature type="transmembrane region" description="Helical" evidence="1">
    <location>
        <begin position="447"/>
        <end position="467"/>
    </location>
</feature>
<feature type="transmembrane region" description="Helical" evidence="1">
    <location>
        <begin position="421"/>
        <end position="441"/>
    </location>
</feature>
<feature type="transmembrane region" description="Helical" evidence="1">
    <location>
        <begin position="393"/>
        <end position="414"/>
    </location>
</feature>
<feature type="transmembrane region" description="Helical" evidence="1">
    <location>
        <begin position="240"/>
        <end position="262"/>
    </location>
</feature>
<keyword evidence="1" id="KW-1133">Transmembrane helix</keyword>
<evidence type="ECO:0000313" key="3">
    <source>
        <dbReference type="Proteomes" id="UP000002200"/>
    </source>
</evidence>
<dbReference type="AlphaFoldDB" id="Q83GY4"/>
<proteinExistence type="predicted"/>
<evidence type="ECO:0000256" key="1">
    <source>
        <dbReference type="SAM" id="Phobius"/>
    </source>
</evidence>
<dbReference type="HOGENOM" id="CLU_045254_0_0_11"/>
<dbReference type="Proteomes" id="UP000002200">
    <property type="component" value="Chromosome"/>
</dbReference>
<feature type="transmembrane region" description="Helical" evidence="1">
    <location>
        <begin position="180"/>
        <end position="200"/>
    </location>
</feature>
<protein>
    <submittedName>
        <fullName evidence="2">Uncharacterized protein</fullName>
    </submittedName>
</protein>
<keyword evidence="3" id="KW-1185">Reference proteome</keyword>
<feature type="transmembrane region" description="Helical" evidence="1">
    <location>
        <begin position="150"/>
        <end position="168"/>
    </location>
</feature>
<feature type="transmembrane region" description="Helical" evidence="1">
    <location>
        <begin position="33"/>
        <end position="53"/>
    </location>
</feature>
<keyword evidence="1" id="KW-0812">Transmembrane</keyword>
<dbReference type="STRING" id="203267.TWT_093"/>
<name>Q83GY4_TROWT</name>